<proteinExistence type="predicted"/>
<gene>
    <name evidence="2" type="ORF">B0H16DRAFT_1469658</name>
</gene>
<evidence type="ECO:0000313" key="2">
    <source>
        <dbReference type="EMBL" id="KAJ7730310.1"/>
    </source>
</evidence>
<name>A0AAD7HY50_9AGAR</name>
<feature type="signal peptide" evidence="1">
    <location>
        <begin position="1"/>
        <end position="23"/>
    </location>
</feature>
<comment type="caution">
    <text evidence="2">The sequence shown here is derived from an EMBL/GenBank/DDBJ whole genome shotgun (WGS) entry which is preliminary data.</text>
</comment>
<dbReference type="AlphaFoldDB" id="A0AAD7HY50"/>
<evidence type="ECO:0000256" key="1">
    <source>
        <dbReference type="SAM" id="SignalP"/>
    </source>
</evidence>
<accession>A0AAD7HY50</accession>
<protein>
    <submittedName>
        <fullName evidence="2">Uncharacterized protein</fullName>
    </submittedName>
</protein>
<organism evidence="2 3">
    <name type="scientific">Mycena metata</name>
    <dbReference type="NCBI Taxonomy" id="1033252"/>
    <lineage>
        <taxon>Eukaryota</taxon>
        <taxon>Fungi</taxon>
        <taxon>Dikarya</taxon>
        <taxon>Basidiomycota</taxon>
        <taxon>Agaricomycotina</taxon>
        <taxon>Agaricomycetes</taxon>
        <taxon>Agaricomycetidae</taxon>
        <taxon>Agaricales</taxon>
        <taxon>Marasmiineae</taxon>
        <taxon>Mycenaceae</taxon>
        <taxon>Mycena</taxon>
    </lineage>
</organism>
<reference evidence="2" key="1">
    <citation type="submission" date="2023-03" db="EMBL/GenBank/DDBJ databases">
        <title>Massive genome expansion in bonnet fungi (Mycena s.s.) driven by repeated elements and novel gene families across ecological guilds.</title>
        <authorList>
            <consortium name="Lawrence Berkeley National Laboratory"/>
            <person name="Harder C.B."/>
            <person name="Miyauchi S."/>
            <person name="Viragh M."/>
            <person name="Kuo A."/>
            <person name="Thoen E."/>
            <person name="Andreopoulos B."/>
            <person name="Lu D."/>
            <person name="Skrede I."/>
            <person name="Drula E."/>
            <person name="Henrissat B."/>
            <person name="Morin E."/>
            <person name="Kohler A."/>
            <person name="Barry K."/>
            <person name="LaButti K."/>
            <person name="Morin E."/>
            <person name="Salamov A."/>
            <person name="Lipzen A."/>
            <person name="Mereny Z."/>
            <person name="Hegedus B."/>
            <person name="Baldrian P."/>
            <person name="Stursova M."/>
            <person name="Weitz H."/>
            <person name="Taylor A."/>
            <person name="Grigoriev I.V."/>
            <person name="Nagy L.G."/>
            <person name="Martin F."/>
            <person name="Kauserud H."/>
        </authorList>
    </citation>
    <scope>NUCLEOTIDE SEQUENCE</scope>
    <source>
        <strain evidence="2">CBHHK182m</strain>
    </source>
</reference>
<keyword evidence="1" id="KW-0732">Signal</keyword>
<feature type="chain" id="PRO_5042189578" evidence="1">
    <location>
        <begin position="24"/>
        <end position="146"/>
    </location>
</feature>
<dbReference type="Proteomes" id="UP001215598">
    <property type="component" value="Unassembled WGS sequence"/>
</dbReference>
<dbReference type="EMBL" id="JARKIB010000160">
    <property type="protein sequence ID" value="KAJ7730310.1"/>
    <property type="molecule type" value="Genomic_DNA"/>
</dbReference>
<sequence length="146" mass="15847">MALVWRWLGVAQFLCSFWQRGNLAVYGAQLNNYQVFHPALRGAGLGAGAGLDFVLVPRSKKHAEKLKEMGLTSKKKAPARDRQYQAAKACQIPTLPKEQRNCATPSQRQANAMANVGPTPVKRHEAAVMAFAGCANLKITAVLGMV</sequence>
<evidence type="ECO:0000313" key="3">
    <source>
        <dbReference type="Proteomes" id="UP001215598"/>
    </source>
</evidence>
<keyword evidence="3" id="KW-1185">Reference proteome</keyword>